<keyword evidence="6 7" id="KW-0472">Membrane</keyword>
<evidence type="ECO:0000256" key="2">
    <source>
        <dbReference type="ARBA" id="ARBA00006464"/>
    </source>
</evidence>
<dbReference type="InterPro" id="IPR017475">
    <property type="entry name" value="EPS_sugar_tfrase"/>
</dbReference>
<evidence type="ECO:0000256" key="7">
    <source>
        <dbReference type="SAM" id="Phobius"/>
    </source>
</evidence>
<name>A0A1V0UY40_9BACL</name>
<dbReference type="Pfam" id="PF02397">
    <property type="entry name" value="Bac_transf"/>
    <property type="match status" value="1"/>
</dbReference>
<feature type="transmembrane region" description="Helical" evidence="7">
    <location>
        <begin position="47"/>
        <end position="67"/>
    </location>
</feature>
<accession>A0A1V0UY40</accession>
<feature type="domain" description="Bacterial sugar transferase" evidence="8">
    <location>
        <begin position="250"/>
        <end position="430"/>
    </location>
</feature>
<feature type="transmembrane region" description="Helical" evidence="7">
    <location>
        <begin position="12"/>
        <end position="35"/>
    </location>
</feature>
<dbReference type="Proteomes" id="UP000192727">
    <property type="component" value="Chromosome"/>
</dbReference>
<feature type="transmembrane region" description="Helical" evidence="7">
    <location>
        <begin position="106"/>
        <end position="129"/>
    </location>
</feature>
<sequence length="455" mass="51955">MIHFGKPVRWGSLIAYQSFVHSANYAVYVFWYGLYTSQKGIPGYSSMFPWLALWAIFCFYMLGSYMFEPEDKAIHILSISGIQAAGMWVGTYIITSIVQPGAYPPLFLTAAGLLHMIFTSAYRILLGWLGKRRRQKKVILIVGQDETSVQPLLESALSQKWEFKEVQTCFQKQGEYEPEKMKAADEIWVSEGNPHLETWLYGAACNGKSILIMPAVSDVLLFKPKTAQLGDRLMYAAEYSARSVWFRFSKRTIDITFSLVGICLLSPVLLILYIWIPLNSKGKSVFKQERVGKNGNVFHIYKFRTMVDHAEKDTGPVLAELADPRITSLGRWMRATRLDEIPQLFNVLKGDMSLVGPRPERPFFVEQFQSKVPAYQLRHSVKPGLTGLAQINGSYATKPEEKHYFDLLYLRTASFLLDVRILVQTLFVIMNREQAKGVKQPHQLQRVDQKVRHTG</sequence>
<evidence type="ECO:0000256" key="6">
    <source>
        <dbReference type="ARBA" id="ARBA00023136"/>
    </source>
</evidence>
<dbReference type="AlphaFoldDB" id="A0A1V0UY40"/>
<protein>
    <recommendedName>
        <fullName evidence="8">Bacterial sugar transferase domain-containing protein</fullName>
    </recommendedName>
</protein>
<dbReference type="GO" id="GO:0016020">
    <property type="term" value="C:membrane"/>
    <property type="evidence" value="ECO:0007669"/>
    <property type="project" value="UniProtKB-SubCell"/>
</dbReference>
<evidence type="ECO:0000256" key="5">
    <source>
        <dbReference type="ARBA" id="ARBA00022989"/>
    </source>
</evidence>
<keyword evidence="5 7" id="KW-1133">Transmembrane helix</keyword>
<evidence type="ECO:0000256" key="3">
    <source>
        <dbReference type="ARBA" id="ARBA00022679"/>
    </source>
</evidence>
<evidence type="ECO:0000256" key="1">
    <source>
        <dbReference type="ARBA" id="ARBA00004141"/>
    </source>
</evidence>
<dbReference type="InterPro" id="IPR003362">
    <property type="entry name" value="Bact_transf"/>
</dbReference>
<organism evidence="9 10">
    <name type="scientific">Paenibacillus larvae subsp. pulvifaciens</name>
    <dbReference type="NCBI Taxonomy" id="1477"/>
    <lineage>
        <taxon>Bacteria</taxon>
        <taxon>Bacillati</taxon>
        <taxon>Bacillota</taxon>
        <taxon>Bacilli</taxon>
        <taxon>Bacillales</taxon>
        <taxon>Paenibacillaceae</taxon>
        <taxon>Paenibacillus</taxon>
    </lineage>
</organism>
<reference evidence="9 10" key="1">
    <citation type="submission" date="2017-03" db="EMBL/GenBank/DDBJ databases">
        <title>Paenibacillus larvae genome sequencing.</title>
        <authorList>
            <person name="Dingman D.W."/>
        </authorList>
    </citation>
    <scope>NUCLEOTIDE SEQUENCE [LARGE SCALE GENOMIC DNA]</scope>
    <source>
        <strain evidence="9 10">SAG 10367</strain>
    </source>
</reference>
<evidence type="ECO:0000313" key="9">
    <source>
        <dbReference type="EMBL" id="ARF70029.1"/>
    </source>
</evidence>
<dbReference type="PANTHER" id="PTHR30576">
    <property type="entry name" value="COLANIC BIOSYNTHESIS UDP-GLUCOSE LIPID CARRIER TRANSFERASE"/>
    <property type="match status" value="1"/>
</dbReference>
<dbReference type="NCBIfam" id="TIGR03025">
    <property type="entry name" value="EPS_sugtrans"/>
    <property type="match status" value="1"/>
</dbReference>
<feature type="transmembrane region" description="Helical" evidence="7">
    <location>
        <begin position="255"/>
        <end position="276"/>
    </location>
</feature>
<comment type="subcellular location">
    <subcellularLocation>
        <location evidence="1">Membrane</location>
        <topology evidence="1">Multi-pass membrane protein</topology>
    </subcellularLocation>
</comment>
<dbReference type="PANTHER" id="PTHR30576:SF0">
    <property type="entry name" value="UNDECAPRENYL-PHOSPHATE N-ACETYLGALACTOSAMINYL 1-PHOSPHATE TRANSFERASE-RELATED"/>
    <property type="match status" value="1"/>
</dbReference>
<keyword evidence="3" id="KW-0808">Transferase</keyword>
<comment type="similarity">
    <text evidence="2">Belongs to the bacterial sugar transferase family.</text>
</comment>
<dbReference type="GO" id="GO:0016780">
    <property type="term" value="F:phosphotransferase activity, for other substituted phosphate groups"/>
    <property type="evidence" value="ECO:0007669"/>
    <property type="project" value="TreeGrafter"/>
</dbReference>
<dbReference type="EMBL" id="CP020557">
    <property type="protein sequence ID" value="ARF70029.1"/>
    <property type="molecule type" value="Genomic_DNA"/>
</dbReference>
<evidence type="ECO:0000256" key="4">
    <source>
        <dbReference type="ARBA" id="ARBA00022692"/>
    </source>
</evidence>
<gene>
    <name evidence="9" type="ORF">B7C51_22530</name>
</gene>
<proteinExistence type="inferred from homology"/>
<evidence type="ECO:0000313" key="10">
    <source>
        <dbReference type="Proteomes" id="UP000192727"/>
    </source>
</evidence>
<keyword evidence="4 7" id="KW-0812">Transmembrane</keyword>
<evidence type="ECO:0000259" key="8">
    <source>
        <dbReference type="Pfam" id="PF02397"/>
    </source>
</evidence>
<feature type="transmembrane region" description="Helical" evidence="7">
    <location>
        <begin position="74"/>
        <end position="94"/>
    </location>
</feature>
<dbReference type="RefSeq" id="WP_083041311.1">
    <property type="nucleotide sequence ID" value="NZ_CP020557.1"/>
</dbReference>